<dbReference type="InterPro" id="IPR011467">
    <property type="entry name" value="DUF1573"/>
</dbReference>
<sequence>MKKFFFLLALAAINATALAQHGAKIEFMNKDNTVDFGTVSKETDSGLRTFEFKNTGDAPLIITDVKSTCGCTVPSKPTEPIMPGKTGKIDVKYNMNPGPIRKTITVESNATNYDQGRIALKIKGEVIVKKEENLLEKKKTSPMFQ</sequence>
<evidence type="ECO:0000313" key="2">
    <source>
        <dbReference type="EMBL" id="NYA72146.1"/>
    </source>
</evidence>
<evidence type="ECO:0000313" key="3">
    <source>
        <dbReference type="Proteomes" id="UP000535020"/>
    </source>
</evidence>
<gene>
    <name evidence="2" type="ORF">HZF10_14550</name>
</gene>
<dbReference type="EMBL" id="JACBJI010000007">
    <property type="protein sequence ID" value="NYA72146.1"/>
    <property type="molecule type" value="Genomic_DNA"/>
</dbReference>
<evidence type="ECO:0000256" key="1">
    <source>
        <dbReference type="SAM" id="SignalP"/>
    </source>
</evidence>
<proteinExistence type="predicted"/>
<feature type="chain" id="PRO_5030784090" evidence="1">
    <location>
        <begin position="20"/>
        <end position="145"/>
    </location>
</feature>
<name>A0A7Y8Y417_9FLAO</name>
<dbReference type="Proteomes" id="UP000535020">
    <property type="component" value="Unassembled WGS sequence"/>
</dbReference>
<dbReference type="PANTHER" id="PTHR37833:SF1">
    <property type="entry name" value="SIGNAL PEPTIDE PROTEIN"/>
    <property type="match status" value="1"/>
</dbReference>
<reference evidence="2 3" key="1">
    <citation type="submission" date="2020-07" db="EMBL/GenBank/DDBJ databases">
        <authorList>
            <person name="Sun Q."/>
        </authorList>
    </citation>
    <scope>NUCLEOTIDE SEQUENCE [LARGE SCALE GENOMIC DNA]</scope>
    <source>
        <strain evidence="2 3">MAH-1</strain>
    </source>
</reference>
<dbReference type="RefSeq" id="WP_176006956.1">
    <property type="nucleotide sequence ID" value="NZ_JABWMI010000018.1"/>
</dbReference>
<accession>A0A7Y8Y417</accession>
<protein>
    <submittedName>
        <fullName evidence="2">DUF1573 domain-containing protein</fullName>
    </submittedName>
</protein>
<organism evidence="2 3">
    <name type="scientific">Flavobacterium agri</name>
    <dbReference type="NCBI Taxonomy" id="2743471"/>
    <lineage>
        <taxon>Bacteria</taxon>
        <taxon>Pseudomonadati</taxon>
        <taxon>Bacteroidota</taxon>
        <taxon>Flavobacteriia</taxon>
        <taxon>Flavobacteriales</taxon>
        <taxon>Flavobacteriaceae</taxon>
        <taxon>Flavobacterium</taxon>
    </lineage>
</organism>
<comment type="caution">
    <text evidence="2">The sequence shown here is derived from an EMBL/GenBank/DDBJ whole genome shotgun (WGS) entry which is preliminary data.</text>
</comment>
<feature type="signal peptide" evidence="1">
    <location>
        <begin position="1"/>
        <end position="19"/>
    </location>
</feature>
<dbReference type="PANTHER" id="PTHR37833">
    <property type="entry name" value="LIPOPROTEIN-RELATED"/>
    <property type="match status" value="1"/>
</dbReference>
<dbReference type="InterPro" id="IPR013783">
    <property type="entry name" value="Ig-like_fold"/>
</dbReference>
<keyword evidence="1" id="KW-0732">Signal</keyword>
<dbReference type="Gene3D" id="2.60.40.10">
    <property type="entry name" value="Immunoglobulins"/>
    <property type="match status" value="1"/>
</dbReference>
<keyword evidence="3" id="KW-1185">Reference proteome</keyword>
<dbReference type="Pfam" id="PF07610">
    <property type="entry name" value="DUF1573"/>
    <property type="match status" value="1"/>
</dbReference>
<dbReference type="AlphaFoldDB" id="A0A7Y8Y417"/>